<dbReference type="SUPFAM" id="SSF47413">
    <property type="entry name" value="lambda repressor-like DNA-binding domains"/>
    <property type="match status" value="1"/>
</dbReference>
<evidence type="ECO:0000313" key="3">
    <source>
        <dbReference type="Proteomes" id="UP000014605"/>
    </source>
</evidence>
<dbReference type="PROSITE" id="PS50943">
    <property type="entry name" value="HTH_CROC1"/>
    <property type="match status" value="1"/>
</dbReference>
<dbReference type="RefSeq" id="WP_016518552.1">
    <property type="nucleotide sequence ID" value="NZ_KE332512.1"/>
</dbReference>
<keyword evidence="3" id="KW-1185">Reference proteome</keyword>
<dbReference type="PATRIC" id="fig|1125702.3.peg.1138"/>
<dbReference type="GO" id="GO:0003677">
    <property type="term" value="F:DNA binding"/>
    <property type="evidence" value="ECO:0007669"/>
    <property type="project" value="InterPro"/>
</dbReference>
<name>S3LC90_9SPIR</name>
<dbReference type="InterPro" id="IPR001387">
    <property type="entry name" value="Cro/C1-type_HTH"/>
</dbReference>
<accession>S3LC90</accession>
<dbReference type="Proteomes" id="UP000014605">
    <property type="component" value="Unassembled WGS sequence"/>
</dbReference>
<dbReference type="GeneID" id="301461276"/>
<reference evidence="2 3" key="1">
    <citation type="submission" date="2013-04" db="EMBL/GenBank/DDBJ databases">
        <title>The Genome Sequence of Treponema vincentii F0403.</title>
        <authorList>
            <consortium name="The Broad Institute Genomics Platform"/>
            <person name="Earl A."/>
            <person name="Ward D."/>
            <person name="Feldgarden M."/>
            <person name="Gevers D."/>
            <person name="Leonetti C."/>
            <person name="Izard J."/>
            <person name="Walker B."/>
            <person name="Young S."/>
            <person name="Zeng Q."/>
            <person name="Gargeya S."/>
            <person name="Fitzgerald M."/>
            <person name="Haas B."/>
            <person name="Abouelleil A."/>
            <person name="Allen A.W."/>
            <person name="Alvarado L."/>
            <person name="Arachchi H.M."/>
            <person name="Berlin A.M."/>
            <person name="Chapman S.B."/>
            <person name="Gainer-Dewar J."/>
            <person name="Goldberg J."/>
            <person name="Griggs A."/>
            <person name="Gujja S."/>
            <person name="Hansen M."/>
            <person name="Howarth C."/>
            <person name="Imamovic A."/>
            <person name="Ireland A."/>
            <person name="Larimer J."/>
            <person name="McCowan C."/>
            <person name="Murphy C."/>
            <person name="Pearson M."/>
            <person name="Poon T.W."/>
            <person name="Priest M."/>
            <person name="Roberts A."/>
            <person name="Saif S."/>
            <person name="Shea T."/>
            <person name="Sisk P."/>
            <person name="Sykes S."/>
            <person name="Wortman J."/>
            <person name="Nusbaum C."/>
            <person name="Birren B."/>
        </authorList>
    </citation>
    <scope>NUCLEOTIDE SEQUENCE [LARGE SCALE GENOMIC DNA]</scope>
    <source>
        <strain evidence="2 3">F0403</strain>
    </source>
</reference>
<dbReference type="CDD" id="cd00093">
    <property type="entry name" value="HTH_XRE"/>
    <property type="match status" value="1"/>
</dbReference>
<comment type="caution">
    <text evidence="2">The sequence shown here is derived from an EMBL/GenBank/DDBJ whole genome shotgun (WGS) entry which is preliminary data.</text>
</comment>
<dbReference type="Gene3D" id="1.10.260.40">
    <property type="entry name" value="lambda repressor-like DNA-binding domains"/>
    <property type="match status" value="1"/>
</dbReference>
<dbReference type="HOGENOM" id="CLU_2132428_0_0_12"/>
<sequence>MNFNLQKFSSDVKEYRKINNLTQADFAHKLKLDNHTLVSLFEQGKRAPSKDVFANYCRITNHRAEDYWETSDDMPMAFLMGKIADLDKASLTDVLEKIGMREYLFALYDRISK</sequence>
<evidence type="ECO:0000313" key="2">
    <source>
        <dbReference type="EMBL" id="EPF47275.1"/>
    </source>
</evidence>
<dbReference type="InterPro" id="IPR010982">
    <property type="entry name" value="Lambda_DNA-bd_dom_sf"/>
</dbReference>
<dbReference type="EMBL" id="ATFC01000007">
    <property type="protein sequence ID" value="EPF47275.1"/>
    <property type="molecule type" value="Genomic_DNA"/>
</dbReference>
<gene>
    <name evidence="2" type="ORF">HMPREF1222_01099</name>
</gene>
<protein>
    <recommendedName>
        <fullName evidence="1">HTH cro/C1-type domain-containing protein</fullName>
    </recommendedName>
</protein>
<dbReference type="AlphaFoldDB" id="S3LC90"/>
<organism evidence="2 3">
    <name type="scientific">Treponema vincentii F0403</name>
    <dbReference type="NCBI Taxonomy" id="1125702"/>
    <lineage>
        <taxon>Bacteria</taxon>
        <taxon>Pseudomonadati</taxon>
        <taxon>Spirochaetota</taxon>
        <taxon>Spirochaetia</taxon>
        <taxon>Spirochaetales</taxon>
        <taxon>Treponemataceae</taxon>
        <taxon>Treponema</taxon>
    </lineage>
</organism>
<proteinExistence type="predicted"/>
<feature type="domain" description="HTH cro/C1-type" evidence="1">
    <location>
        <begin position="12"/>
        <end position="68"/>
    </location>
</feature>
<evidence type="ECO:0000259" key="1">
    <source>
        <dbReference type="PROSITE" id="PS50943"/>
    </source>
</evidence>